<keyword evidence="6" id="KW-0119">Carbohydrate metabolism</keyword>
<dbReference type="PANTHER" id="PTHR38050">
    <property type="match status" value="1"/>
</dbReference>
<organism evidence="9 10">
    <name type="scientific">Raphidocelis subcapitata</name>
    <dbReference type="NCBI Taxonomy" id="307507"/>
    <lineage>
        <taxon>Eukaryota</taxon>
        <taxon>Viridiplantae</taxon>
        <taxon>Chlorophyta</taxon>
        <taxon>core chlorophytes</taxon>
        <taxon>Chlorophyceae</taxon>
        <taxon>CS clade</taxon>
        <taxon>Sphaeropleales</taxon>
        <taxon>Selenastraceae</taxon>
        <taxon>Raphidocelis</taxon>
    </lineage>
</organism>
<accession>A0A2V0P7Z4</accession>
<evidence type="ECO:0000256" key="2">
    <source>
        <dbReference type="ARBA" id="ARBA00022525"/>
    </source>
</evidence>
<dbReference type="InParanoid" id="A0A2V0P7Z4"/>
<dbReference type="OrthoDB" id="424610at2759"/>
<dbReference type="InterPro" id="IPR043595">
    <property type="entry name" value="FaeB/C/D"/>
</dbReference>
<protein>
    <submittedName>
        <fullName evidence="9">Uncharacterized protein</fullName>
    </submittedName>
</protein>
<evidence type="ECO:0000256" key="5">
    <source>
        <dbReference type="ARBA" id="ARBA00022801"/>
    </source>
</evidence>
<evidence type="ECO:0000256" key="8">
    <source>
        <dbReference type="SAM" id="SignalP"/>
    </source>
</evidence>
<dbReference type="Proteomes" id="UP000247498">
    <property type="component" value="Unassembled WGS sequence"/>
</dbReference>
<dbReference type="SUPFAM" id="SSF53474">
    <property type="entry name" value="alpha/beta-Hydrolases"/>
    <property type="match status" value="1"/>
</dbReference>
<dbReference type="GO" id="GO:0045493">
    <property type="term" value="P:xylan catabolic process"/>
    <property type="evidence" value="ECO:0007669"/>
    <property type="project" value="UniProtKB-KW"/>
</dbReference>
<dbReference type="AlphaFoldDB" id="A0A2V0P7Z4"/>
<dbReference type="GO" id="GO:0030600">
    <property type="term" value="F:feruloyl esterase activity"/>
    <property type="evidence" value="ECO:0007669"/>
    <property type="project" value="InterPro"/>
</dbReference>
<dbReference type="PROSITE" id="PS51257">
    <property type="entry name" value="PROKAR_LIPOPROTEIN"/>
    <property type="match status" value="1"/>
</dbReference>
<comment type="caution">
    <text evidence="9">The sequence shown here is derived from an EMBL/GenBank/DDBJ whole genome shotgun (WGS) entry which is preliminary data.</text>
</comment>
<name>A0A2V0P7Z4_9CHLO</name>
<dbReference type="PANTHER" id="PTHR38050:SF2">
    <property type="entry name" value="FERULOYL ESTERASE C-RELATED"/>
    <property type="match status" value="1"/>
</dbReference>
<sequence>MQPARGRAAAAAALLLLALALAVAPAAAGCSAGDLPCICKEAGGWWETPPQPLLQTCKFKVQHQGKDRTANVYLPAGFDPWKSHPMWIHLHGVFWRAQGGIDKQVNGWPVEGADATALWDRIVGGKAQTEGGAIIVYPQSLGDPNKRQFFQNGYWSCSVDVCIDSWIDDVGFIDQLLYQLPGKFAADPNRIYLSGKSAGGVLVHAALCRSEAVATKVRVAVDILGGLPEPMAQACAPKGETSVLLIHGEQDEHLPFNRRVVLDYVPFLSKQDAASFWRSKFQMWKQETRSLGGGQYDCDVYTKQSGGDKEVVLCGIRNAGHTADIPYVGAPYDLAWSFLSSFK</sequence>
<evidence type="ECO:0000256" key="7">
    <source>
        <dbReference type="ARBA" id="ARBA00023326"/>
    </source>
</evidence>
<evidence type="ECO:0000256" key="4">
    <source>
        <dbReference type="ARBA" id="ARBA00022729"/>
    </source>
</evidence>
<evidence type="ECO:0000256" key="6">
    <source>
        <dbReference type="ARBA" id="ARBA00023277"/>
    </source>
</evidence>
<dbReference type="EMBL" id="BDRX01000039">
    <property type="protein sequence ID" value="GBF93297.1"/>
    <property type="molecule type" value="Genomic_DNA"/>
</dbReference>
<keyword evidence="5" id="KW-0378">Hydrolase</keyword>
<keyword evidence="4 8" id="KW-0732">Signal</keyword>
<feature type="signal peptide" evidence="8">
    <location>
        <begin position="1"/>
        <end position="28"/>
    </location>
</feature>
<keyword evidence="10" id="KW-1185">Reference proteome</keyword>
<dbReference type="Gene3D" id="3.40.50.1820">
    <property type="entry name" value="alpha/beta hydrolase"/>
    <property type="match status" value="1"/>
</dbReference>
<gene>
    <name evidence="9" type="ORF">Rsub_06029</name>
</gene>
<keyword evidence="2" id="KW-0964">Secreted</keyword>
<dbReference type="InterPro" id="IPR029058">
    <property type="entry name" value="AB_hydrolase_fold"/>
</dbReference>
<reference evidence="9 10" key="1">
    <citation type="journal article" date="2018" name="Sci. Rep.">
        <title>Raphidocelis subcapitata (=Pseudokirchneriella subcapitata) provides an insight into genome evolution and environmental adaptations in the Sphaeropleales.</title>
        <authorList>
            <person name="Suzuki S."/>
            <person name="Yamaguchi H."/>
            <person name="Nakajima N."/>
            <person name="Kawachi M."/>
        </authorList>
    </citation>
    <scope>NUCLEOTIDE SEQUENCE [LARGE SCALE GENOMIC DNA]</scope>
    <source>
        <strain evidence="9 10">NIES-35</strain>
    </source>
</reference>
<evidence type="ECO:0000256" key="1">
    <source>
        <dbReference type="ARBA" id="ARBA00004613"/>
    </source>
</evidence>
<keyword evidence="7" id="KW-0624">Polysaccharide degradation</keyword>
<evidence type="ECO:0000313" key="10">
    <source>
        <dbReference type="Proteomes" id="UP000247498"/>
    </source>
</evidence>
<proteinExistence type="predicted"/>
<feature type="chain" id="PRO_5016092508" evidence="8">
    <location>
        <begin position="29"/>
        <end position="343"/>
    </location>
</feature>
<comment type="subcellular location">
    <subcellularLocation>
        <location evidence="1">Secreted</location>
    </subcellularLocation>
</comment>
<evidence type="ECO:0000313" key="9">
    <source>
        <dbReference type="EMBL" id="GBF93297.1"/>
    </source>
</evidence>
<keyword evidence="3" id="KW-0858">Xylan degradation</keyword>
<evidence type="ECO:0000256" key="3">
    <source>
        <dbReference type="ARBA" id="ARBA00022651"/>
    </source>
</evidence>
<dbReference type="GO" id="GO:0005576">
    <property type="term" value="C:extracellular region"/>
    <property type="evidence" value="ECO:0007669"/>
    <property type="project" value="UniProtKB-SubCell"/>
</dbReference>